<comment type="caution">
    <text evidence="10">The sequence shown here is derived from an EMBL/GenBank/DDBJ whole genome shotgun (WGS) entry which is preliminary data.</text>
</comment>
<accession>A0A318XJX3</accession>
<dbReference type="CDD" id="cd02020">
    <property type="entry name" value="CMPK"/>
    <property type="match status" value="1"/>
</dbReference>
<reference evidence="10 11" key="1">
    <citation type="submission" date="2018-06" db="EMBL/GenBank/DDBJ databases">
        <title>Genomic Encyclopedia of Type Strains, Phase I: the one thousand microbial genomes (KMG-I) project.</title>
        <authorList>
            <person name="Kyrpides N."/>
        </authorList>
    </citation>
    <scope>NUCLEOTIDE SEQUENCE [LARGE SCALE GENOMIC DNA]</scope>
    <source>
        <strain evidence="10 11">DSM 19573</strain>
    </source>
</reference>
<evidence type="ECO:0000256" key="6">
    <source>
        <dbReference type="ARBA" id="ARBA00047615"/>
    </source>
</evidence>
<evidence type="ECO:0000256" key="2">
    <source>
        <dbReference type="ARBA" id="ARBA00022679"/>
    </source>
</evidence>
<organism evidence="10 11">
    <name type="scientific">Ruminiclostridium sufflavum DSM 19573</name>
    <dbReference type="NCBI Taxonomy" id="1121337"/>
    <lineage>
        <taxon>Bacteria</taxon>
        <taxon>Bacillati</taxon>
        <taxon>Bacillota</taxon>
        <taxon>Clostridia</taxon>
        <taxon>Eubacteriales</taxon>
        <taxon>Oscillospiraceae</taxon>
        <taxon>Ruminiclostridium</taxon>
    </lineage>
</organism>
<dbReference type="GO" id="GO:0005524">
    <property type="term" value="F:ATP binding"/>
    <property type="evidence" value="ECO:0007669"/>
    <property type="project" value="UniProtKB-UniRule"/>
</dbReference>
<evidence type="ECO:0000256" key="7">
    <source>
        <dbReference type="ARBA" id="ARBA00048478"/>
    </source>
</evidence>
<keyword evidence="5 8" id="KW-0067">ATP-binding</keyword>
<dbReference type="Gene3D" id="3.40.50.300">
    <property type="entry name" value="P-loop containing nucleotide triphosphate hydrolases"/>
    <property type="match status" value="1"/>
</dbReference>
<evidence type="ECO:0000259" key="9">
    <source>
        <dbReference type="Pfam" id="PF02224"/>
    </source>
</evidence>
<evidence type="ECO:0000256" key="5">
    <source>
        <dbReference type="ARBA" id="ARBA00022840"/>
    </source>
</evidence>
<dbReference type="GO" id="GO:0036430">
    <property type="term" value="F:CMP kinase activity"/>
    <property type="evidence" value="ECO:0007669"/>
    <property type="project" value="RHEA"/>
</dbReference>
<comment type="similarity">
    <text evidence="1 8">Belongs to the cytidylate kinase family. Type 1 subfamily.</text>
</comment>
<comment type="catalytic activity">
    <reaction evidence="6 8">
        <text>dCMP + ATP = dCDP + ADP</text>
        <dbReference type="Rhea" id="RHEA:25094"/>
        <dbReference type="ChEBI" id="CHEBI:30616"/>
        <dbReference type="ChEBI" id="CHEBI:57566"/>
        <dbReference type="ChEBI" id="CHEBI:58593"/>
        <dbReference type="ChEBI" id="CHEBI:456216"/>
        <dbReference type="EC" id="2.7.4.25"/>
    </reaction>
</comment>
<gene>
    <name evidence="8" type="primary">cmk</name>
    <name evidence="10" type="ORF">LY28_01944</name>
</gene>
<dbReference type="GO" id="GO:0006220">
    <property type="term" value="P:pyrimidine nucleotide metabolic process"/>
    <property type="evidence" value="ECO:0007669"/>
    <property type="project" value="UniProtKB-UniRule"/>
</dbReference>
<keyword evidence="3 8" id="KW-0547">Nucleotide-binding</keyword>
<dbReference type="InterPro" id="IPR027417">
    <property type="entry name" value="P-loop_NTPase"/>
</dbReference>
<evidence type="ECO:0000256" key="4">
    <source>
        <dbReference type="ARBA" id="ARBA00022777"/>
    </source>
</evidence>
<dbReference type="Pfam" id="PF02224">
    <property type="entry name" value="Cytidylate_kin"/>
    <property type="match status" value="1"/>
</dbReference>
<dbReference type="GO" id="GO:0015949">
    <property type="term" value="P:nucleobase-containing small molecule interconversion"/>
    <property type="evidence" value="ECO:0007669"/>
    <property type="project" value="TreeGrafter"/>
</dbReference>
<dbReference type="SUPFAM" id="SSF52540">
    <property type="entry name" value="P-loop containing nucleoside triphosphate hydrolases"/>
    <property type="match status" value="1"/>
</dbReference>
<dbReference type="PANTHER" id="PTHR21299:SF2">
    <property type="entry name" value="CYTIDYLATE KINASE"/>
    <property type="match status" value="1"/>
</dbReference>
<dbReference type="GO" id="GO:0005829">
    <property type="term" value="C:cytosol"/>
    <property type="evidence" value="ECO:0007669"/>
    <property type="project" value="TreeGrafter"/>
</dbReference>
<dbReference type="EMBL" id="QKMR01000010">
    <property type="protein sequence ID" value="PYG87575.1"/>
    <property type="molecule type" value="Genomic_DNA"/>
</dbReference>
<name>A0A318XJX3_9FIRM</name>
<keyword evidence="11" id="KW-1185">Reference proteome</keyword>
<dbReference type="RefSeq" id="WP_110461979.1">
    <property type="nucleotide sequence ID" value="NZ_QKMR01000010.1"/>
</dbReference>
<evidence type="ECO:0000256" key="8">
    <source>
        <dbReference type="HAMAP-Rule" id="MF_00238"/>
    </source>
</evidence>
<evidence type="ECO:0000313" key="11">
    <source>
        <dbReference type="Proteomes" id="UP000248132"/>
    </source>
</evidence>
<dbReference type="GO" id="GO:0036431">
    <property type="term" value="F:dCMP kinase activity"/>
    <property type="evidence" value="ECO:0007669"/>
    <property type="project" value="InterPro"/>
</dbReference>
<dbReference type="InterPro" id="IPR011994">
    <property type="entry name" value="Cytidylate_kinase_dom"/>
</dbReference>
<protein>
    <recommendedName>
        <fullName evidence="8">Cytidylate kinase</fullName>
        <shortName evidence="8">CK</shortName>
        <ecNumber evidence="8">2.7.4.25</ecNumber>
    </recommendedName>
    <alternativeName>
        <fullName evidence="8">Cytidine monophosphate kinase</fullName>
        <shortName evidence="8">CMP kinase</shortName>
    </alternativeName>
</protein>
<keyword evidence="4 8" id="KW-0418">Kinase</keyword>
<feature type="domain" description="Cytidylate kinase" evidence="9">
    <location>
        <begin position="5"/>
        <end position="216"/>
    </location>
</feature>
<evidence type="ECO:0000256" key="1">
    <source>
        <dbReference type="ARBA" id="ARBA00009427"/>
    </source>
</evidence>
<dbReference type="EC" id="2.7.4.25" evidence="8"/>
<dbReference type="HAMAP" id="MF_00238">
    <property type="entry name" value="Cytidyl_kinase_type1"/>
    <property type="match status" value="1"/>
</dbReference>
<dbReference type="AlphaFoldDB" id="A0A318XJX3"/>
<dbReference type="PANTHER" id="PTHR21299">
    <property type="entry name" value="CYTIDYLATE KINASE/PANTOATE-BETA-ALANINE LIGASE"/>
    <property type="match status" value="1"/>
</dbReference>
<proteinExistence type="inferred from homology"/>
<dbReference type="OrthoDB" id="9807434at2"/>
<evidence type="ECO:0000256" key="3">
    <source>
        <dbReference type="ARBA" id="ARBA00022741"/>
    </source>
</evidence>
<comment type="catalytic activity">
    <reaction evidence="7 8">
        <text>CMP + ATP = CDP + ADP</text>
        <dbReference type="Rhea" id="RHEA:11600"/>
        <dbReference type="ChEBI" id="CHEBI:30616"/>
        <dbReference type="ChEBI" id="CHEBI:58069"/>
        <dbReference type="ChEBI" id="CHEBI:60377"/>
        <dbReference type="ChEBI" id="CHEBI:456216"/>
        <dbReference type="EC" id="2.7.4.25"/>
    </reaction>
</comment>
<sequence length="224" mass="24557">MSKSIAIDGPAGAGKSTIAKKVSANLGFIYLDTGAMYRAVALKAISSGMDTKSQADLAKLIKDIDISISHENNIQKIFLDGIDVSESIRTPEVSSGASAVAVFREVRLKMVDLQRKIASDRDVVMDGRDIGSYVLPNADLKIFLTAAADERARRRFEELMQKGQKVSFDEVKSDMAARDSNDSSRSFAPLVRTSDAIEVDSTSMTIDEVVDRIMYFYNNYCCSN</sequence>
<dbReference type="InterPro" id="IPR003136">
    <property type="entry name" value="Cytidylate_kin"/>
</dbReference>
<keyword evidence="8" id="KW-0963">Cytoplasm</keyword>
<evidence type="ECO:0000313" key="10">
    <source>
        <dbReference type="EMBL" id="PYG87575.1"/>
    </source>
</evidence>
<feature type="binding site" evidence="8">
    <location>
        <begin position="9"/>
        <end position="17"/>
    </location>
    <ligand>
        <name>ATP</name>
        <dbReference type="ChEBI" id="CHEBI:30616"/>
    </ligand>
</feature>
<comment type="subcellular location">
    <subcellularLocation>
        <location evidence="8">Cytoplasm</location>
    </subcellularLocation>
</comment>
<dbReference type="Proteomes" id="UP000248132">
    <property type="component" value="Unassembled WGS sequence"/>
</dbReference>
<dbReference type="NCBIfam" id="TIGR00017">
    <property type="entry name" value="cmk"/>
    <property type="match status" value="1"/>
</dbReference>
<keyword evidence="2 8" id="KW-0808">Transferase</keyword>